<dbReference type="AlphaFoldDB" id="A0A9D3YJB8"/>
<reference evidence="1" key="1">
    <citation type="journal article" date="2019" name="bioRxiv">
        <title>The Genome of the Zebra Mussel, Dreissena polymorpha: A Resource for Invasive Species Research.</title>
        <authorList>
            <person name="McCartney M.A."/>
            <person name="Auch B."/>
            <person name="Kono T."/>
            <person name="Mallez S."/>
            <person name="Zhang Y."/>
            <person name="Obille A."/>
            <person name="Becker A."/>
            <person name="Abrahante J.E."/>
            <person name="Garbe J."/>
            <person name="Badalamenti J.P."/>
            <person name="Herman A."/>
            <person name="Mangelson H."/>
            <person name="Liachko I."/>
            <person name="Sullivan S."/>
            <person name="Sone E.D."/>
            <person name="Koren S."/>
            <person name="Silverstein K.A.T."/>
            <person name="Beckman K.B."/>
            <person name="Gohl D.M."/>
        </authorList>
    </citation>
    <scope>NUCLEOTIDE SEQUENCE</scope>
    <source>
        <strain evidence="1">Duluth1</strain>
        <tissue evidence="1">Whole animal</tissue>
    </source>
</reference>
<accession>A0A9D3YJB8</accession>
<sequence>MLCGCETWTLRADTGLLTQMSPKTAPVLMNDVKDQLVRPDHKCNTYWPTRDPLTSVKQRRMLAWSNSWRPSPERSLLMWRREGV</sequence>
<dbReference type="EMBL" id="JAIWYP010000015">
    <property type="protein sequence ID" value="KAH3699849.1"/>
    <property type="molecule type" value="Genomic_DNA"/>
</dbReference>
<evidence type="ECO:0000313" key="2">
    <source>
        <dbReference type="Proteomes" id="UP000828390"/>
    </source>
</evidence>
<keyword evidence="2" id="KW-1185">Reference proteome</keyword>
<name>A0A9D3YJB8_DREPO</name>
<comment type="caution">
    <text evidence="1">The sequence shown here is derived from an EMBL/GenBank/DDBJ whole genome shotgun (WGS) entry which is preliminary data.</text>
</comment>
<dbReference type="Proteomes" id="UP000828390">
    <property type="component" value="Unassembled WGS sequence"/>
</dbReference>
<evidence type="ECO:0000313" key="1">
    <source>
        <dbReference type="EMBL" id="KAH3699849.1"/>
    </source>
</evidence>
<organism evidence="1 2">
    <name type="scientific">Dreissena polymorpha</name>
    <name type="common">Zebra mussel</name>
    <name type="synonym">Mytilus polymorpha</name>
    <dbReference type="NCBI Taxonomy" id="45954"/>
    <lineage>
        <taxon>Eukaryota</taxon>
        <taxon>Metazoa</taxon>
        <taxon>Spiralia</taxon>
        <taxon>Lophotrochozoa</taxon>
        <taxon>Mollusca</taxon>
        <taxon>Bivalvia</taxon>
        <taxon>Autobranchia</taxon>
        <taxon>Heteroconchia</taxon>
        <taxon>Euheterodonta</taxon>
        <taxon>Imparidentia</taxon>
        <taxon>Neoheterodontei</taxon>
        <taxon>Myida</taxon>
        <taxon>Dreissenoidea</taxon>
        <taxon>Dreissenidae</taxon>
        <taxon>Dreissena</taxon>
    </lineage>
</organism>
<reference evidence="1" key="2">
    <citation type="submission" date="2020-11" db="EMBL/GenBank/DDBJ databases">
        <authorList>
            <person name="McCartney M.A."/>
            <person name="Auch B."/>
            <person name="Kono T."/>
            <person name="Mallez S."/>
            <person name="Becker A."/>
            <person name="Gohl D.M."/>
            <person name="Silverstein K.A.T."/>
            <person name="Koren S."/>
            <person name="Bechman K.B."/>
            <person name="Herman A."/>
            <person name="Abrahante J.E."/>
            <person name="Garbe J."/>
        </authorList>
    </citation>
    <scope>NUCLEOTIDE SEQUENCE</scope>
    <source>
        <strain evidence="1">Duluth1</strain>
        <tissue evidence="1">Whole animal</tissue>
    </source>
</reference>
<proteinExistence type="predicted"/>
<protein>
    <submittedName>
        <fullName evidence="1">Uncharacterized protein</fullName>
    </submittedName>
</protein>
<gene>
    <name evidence="1" type="ORF">DPMN_074811</name>
</gene>